<dbReference type="OMA" id="YKINPFQ"/>
<evidence type="ECO:0000256" key="1">
    <source>
        <dbReference type="SAM" id="MobiDB-lite"/>
    </source>
</evidence>
<comment type="caution">
    <text evidence="2">The sequence shown here is derived from an EMBL/GenBank/DDBJ whole genome shotgun (WGS) entry which is preliminary data.</text>
</comment>
<dbReference type="EMBL" id="CAJJDP010000049">
    <property type="protein sequence ID" value="CAD8167028.1"/>
    <property type="molecule type" value="Genomic_DNA"/>
</dbReference>
<dbReference type="OrthoDB" id="302343at2759"/>
<name>A0A8S1UPC2_PAROT</name>
<gene>
    <name evidence="2" type="ORF">POCTA_138.1.T0490161</name>
</gene>
<feature type="compositionally biased region" description="Low complexity" evidence="1">
    <location>
        <begin position="637"/>
        <end position="648"/>
    </location>
</feature>
<feature type="region of interest" description="Disordered" evidence="1">
    <location>
        <begin position="1430"/>
        <end position="1478"/>
    </location>
</feature>
<proteinExistence type="predicted"/>
<keyword evidence="3" id="KW-1185">Reference proteome</keyword>
<evidence type="ECO:0000313" key="3">
    <source>
        <dbReference type="Proteomes" id="UP000683925"/>
    </source>
</evidence>
<sequence>MIRLLKDNQSYHIFGLNNNFQMLRIEEGKSFKSILKQQEKVLIIQQFIIIFVFSLNCFESLLSVNFSNFCQIYILLSPVPYLNFIEINIVASFEFFEFKIMYQKNDLLINKLMGICSSKKSDKEAGIQLQIEQTVAEQKKLKIEEELQVQNSTRRSICNQFTTLNTNGNAITLHQAEQEVQEYQDGEPQQQQQPQQAKPSKKKPRSTKDDVNYYRRSDHVLKVFSLVVELTQNEQKKYYNITIGTKIKDCVHYAHMNGILITQNDFELFNLQPDTFKEANKYSRIPTFFSTDNYFNIDKESPNSFISFEKLLNVERKIALKQTHMRSKKKQSIIQDQHLNQQKEADFILTTNLEMLEIITVVDIEQQSRFLNVLFHLILQHYHQNLDQYLVFIINTTFLFDIPPQFDQPNMYRLALFYDSLSYSLKDLQQILLNDKSELSNMLHKKLSLNLIEILLGCYEKYLYRLNFTLSTIFYVPKYKSFKLESFGRMKTLIEFGQNPEMTLKTLEEKKYKAFVKCFKKDLYAITDMIIYFKKVQTQNLRTITTTRKKYFVNMKKEQLENLEEEKNYCLLAEKLFCHNQDRYLLEFLKMAIYSHEGTDVDKMILDFKQVTNCLQKELNEVDFQQDSKQFDEQEQNQEQQKQSNSNSVDLDELNEVKQIDSFPVNIREDYKSIALNKDKLSEVDQTYQEIIYQSLLYGNKFQTYYEKFQTLQKPIFQNCYVEILNIFYFIRQYPDDSWQEKLKVVSQKMDKVIDIIKTIKDDSVDNFHITLLFQIMTLSQKKPFVILNQLQKCISNQLKQKMQMDHRLRSQNQAKGLLEQKKHVMLQVWSALSYLSSDNYFQAISKIQKAIGFQLKNQHQASLSYGYSLLVSGEIARISLAPVSAMLNLEMSLVIYNQFFPEFKSVEDQQDIQDKSEYNPFQIKYKDIKVRNLATSNKAKVEFLLGMSYFDIHDQENSLLCLKRAQELMLRSFHIYAEEVVFLVLQQLWIHVLQDDIGHAMNIALFYANDMNLQYRNGREFRKKIIAKLQFIIGSIFEFNGQYLSAIRFIERSNRTLTNAKGNNFVIQMHYQAKKIQIISKLREAFFKIKSKQQVRCEQDLSLFQTLNEALGQTFQTLYFKQPITLKTSVLLGKVGKQLIHIQGLMRTDGQTKAMKLLGELIKALNKSKKDEIYGLVQDKYLTLSLEKMNPKEIEVQIHSIIEIHDRYLQFPLKQHHVLKCQLILLCVFLKQKSTNQIFEHFKNIEQTIEDFQNILQWKSLSSSRNDDVSVQNKFETIVKKGRIAMVYQIANVTELIELYNKFKKKIFENLQNRDKFGDLSNLFQKKIINSQAFLKLLETKQECLLGSYSQVKIINDGEHELPQAEPIAVIQKQSTQHLKVVEQSTEVDTKENQKLVFDLRSIEELMVEKKLAHHRKGKTQDELLKIEETHEPEKMKKSHKRNETEVPVNNALKKKKADYKINPFQSTLKKQQKQQL</sequence>
<organism evidence="2 3">
    <name type="scientific">Paramecium octaurelia</name>
    <dbReference type="NCBI Taxonomy" id="43137"/>
    <lineage>
        <taxon>Eukaryota</taxon>
        <taxon>Sar</taxon>
        <taxon>Alveolata</taxon>
        <taxon>Ciliophora</taxon>
        <taxon>Intramacronucleata</taxon>
        <taxon>Oligohymenophorea</taxon>
        <taxon>Peniculida</taxon>
        <taxon>Parameciidae</taxon>
        <taxon>Paramecium</taxon>
    </lineage>
</organism>
<feature type="compositionally biased region" description="Low complexity" evidence="1">
    <location>
        <begin position="188"/>
        <end position="198"/>
    </location>
</feature>
<protein>
    <submittedName>
        <fullName evidence="2">Uncharacterized protein</fullName>
    </submittedName>
</protein>
<accession>A0A8S1UPC2</accession>
<dbReference type="Proteomes" id="UP000683925">
    <property type="component" value="Unassembled WGS sequence"/>
</dbReference>
<reference evidence="2" key="1">
    <citation type="submission" date="2021-01" db="EMBL/GenBank/DDBJ databases">
        <authorList>
            <consortium name="Genoscope - CEA"/>
            <person name="William W."/>
        </authorList>
    </citation>
    <scope>NUCLEOTIDE SEQUENCE</scope>
</reference>
<evidence type="ECO:0000313" key="2">
    <source>
        <dbReference type="EMBL" id="CAD8167028.1"/>
    </source>
</evidence>
<feature type="region of interest" description="Disordered" evidence="1">
    <location>
        <begin position="629"/>
        <end position="648"/>
    </location>
</feature>
<feature type="region of interest" description="Disordered" evidence="1">
    <location>
        <begin position="180"/>
        <end position="211"/>
    </location>
</feature>